<dbReference type="InterPro" id="IPR050074">
    <property type="entry name" value="DHO_dehydrogenase"/>
</dbReference>
<evidence type="ECO:0000256" key="3">
    <source>
        <dbReference type="ARBA" id="ARBA00022630"/>
    </source>
</evidence>
<gene>
    <name evidence="6" type="ORF">SAMN05216190_11188</name>
</gene>
<dbReference type="Gene3D" id="3.20.20.70">
    <property type="entry name" value="Aldolase class I"/>
    <property type="match status" value="2"/>
</dbReference>
<dbReference type="SUPFAM" id="SSF51395">
    <property type="entry name" value="FMN-linked oxidoreductases"/>
    <property type="match status" value="1"/>
</dbReference>
<proteinExistence type="predicted"/>
<keyword evidence="3" id="KW-0285">Flavoprotein</keyword>
<dbReference type="Proteomes" id="UP000198784">
    <property type="component" value="Unassembled WGS sequence"/>
</dbReference>
<name>A0A1I5QT61_9PSED</name>
<evidence type="ECO:0000256" key="1">
    <source>
        <dbReference type="ARBA" id="ARBA00001917"/>
    </source>
</evidence>
<dbReference type="RefSeq" id="WP_090500622.1">
    <property type="nucleotide sequence ID" value="NZ_FOWX01000011.1"/>
</dbReference>
<keyword evidence="5" id="KW-0665">Pyrimidine biosynthesis</keyword>
<dbReference type="InterPro" id="IPR012135">
    <property type="entry name" value="Dihydroorotate_DH_1_2"/>
</dbReference>
<dbReference type="PROSITE" id="PS00912">
    <property type="entry name" value="DHODEHASE_2"/>
    <property type="match status" value="1"/>
</dbReference>
<protein>
    <submittedName>
        <fullName evidence="6">Dihydroorotate dehydrogenase</fullName>
    </submittedName>
</protein>
<dbReference type="GO" id="GO:0044205">
    <property type="term" value="P:'de novo' UMP biosynthetic process"/>
    <property type="evidence" value="ECO:0007669"/>
    <property type="project" value="UniProtKB-UniPathway"/>
</dbReference>
<evidence type="ECO:0000313" key="7">
    <source>
        <dbReference type="Proteomes" id="UP000198784"/>
    </source>
</evidence>
<dbReference type="PANTHER" id="PTHR48109">
    <property type="entry name" value="DIHYDROOROTATE DEHYDROGENASE (QUINONE), MITOCHONDRIAL-RELATED"/>
    <property type="match status" value="1"/>
</dbReference>
<dbReference type="InterPro" id="IPR001295">
    <property type="entry name" value="Dihydroorotate_DH_CS"/>
</dbReference>
<dbReference type="GO" id="GO:0006207">
    <property type="term" value="P:'de novo' pyrimidine nucleobase biosynthetic process"/>
    <property type="evidence" value="ECO:0007669"/>
    <property type="project" value="InterPro"/>
</dbReference>
<dbReference type="UniPathway" id="UPA00070"/>
<evidence type="ECO:0000256" key="5">
    <source>
        <dbReference type="ARBA" id="ARBA00022975"/>
    </source>
</evidence>
<reference evidence="7" key="1">
    <citation type="submission" date="2016-10" db="EMBL/GenBank/DDBJ databases">
        <authorList>
            <person name="Varghese N."/>
            <person name="Submissions S."/>
        </authorList>
    </citation>
    <scope>NUCLEOTIDE SEQUENCE [LARGE SCALE GENOMIC DNA]</scope>
    <source>
        <strain evidence="7">DSM 17834</strain>
    </source>
</reference>
<dbReference type="OrthoDB" id="7930647at2"/>
<accession>A0A1I5QT61</accession>
<keyword evidence="4" id="KW-0288">FMN</keyword>
<comment type="pathway">
    <text evidence="2">Pyrimidine metabolism; UMP biosynthesis via de novo pathway.</text>
</comment>
<evidence type="ECO:0000313" key="6">
    <source>
        <dbReference type="EMBL" id="SFP49016.1"/>
    </source>
</evidence>
<dbReference type="STRING" id="289003.SAMN05216190_11188"/>
<dbReference type="InterPro" id="IPR013785">
    <property type="entry name" value="Aldolase_TIM"/>
</dbReference>
<sequence length="281" mass="30446">MADAMRHLGQQLALRLACLSARYPRTPMTVKSLEVMGLHFNSPLGIAAGFDRFGRLGRRAGALGFGCNEIGSLALAATSRLATPAPGTALLGLNLSLDADLSLHTLRAGLACAWPLADYLTLNLIGPNSAALLGAEQRPRLRQLLATARTEQRRLDRAGRRVPLVVKLRCLPGRVPLALVELLLELGYDGLLAAHDPGPPATRQRYRAWQNPTQQTQACVQIEQLRQLCGKQMALISVGGIQTFEHVTARLAAGAELVQVHSVLLRAWPWQAHRLLAGCKY</sequence>
<dbReference type="PIRSF" id="PIRSF000164">
    <property type="entry name" value="DHO_oxidase"/>
    <property type="match status" value="1"/>
</dbReference>
<keyword evidence="7" id="KW-1185">Reference proteome</keyword>
<comment type="cofactor">
    <cofactor evidence="1">
        <name>FMN</name>
        <dbReference type="ChEBI" id="CHEBI:58210"/>
    </cofactor>
</comment>
<evidence type="ECO:0000256" key="4">
    <source>
        <dbReference type="ARBA" id="ARBA00022643"/>
    </source>
</evidence>
<evidence type="ECO:0000256" key="2">
    <source>
        <dbReference type="ARBA" id="ARBA00004725"/>
    </source>
</evidence>
<dbReference type="PANTHER" id="PTHR48109:SF4">
    <property type="entry name" value="DIHYDROOROTATE DEHYDROGENASE (QUINONE), MITOCHONDRIAL"/>
    <property type="match status" value="1"/>
</dbReference>
<dbReference type="GO" id="GO:0004152">
    <property type="term" value="F:dihydroorotate dehydrogenase activity"/>
    <property type="evidence" value="ECO:0007669"/>
    <property type="project" value="InterPro"/>
</dbReference>
<dbReference type="EMBL" id="FOWX01000011">
    <property type="protein sequence ID" value="SFP49016.1"/>
    <property type="molecule type" value="Genomic_DNA"/>
</dbReference>
<dbReference type="AlphaFoldDB" id="A0A1I5QT61"/>
<organism evidence="6 7">
    <name type="scientific">Pseudomonas borbori</name>
    <dbReference type="NCBI Taxonomy" id="289003"/>
    <lineage>
        <taxon>Bacteria</taxon>
        <taxon>Pseudomonadati</taxon>
        <taxon>Pseudomonadota</taxon>
        <taxon>Gammaproteobacteria</taxon>
        <taxon>Pseudomonadales</taxon>
        <taxon>Pseudomonadaceae</taxon>
        <taxon>Pseudomonas</taxon>
    </lineage>
</organism>